<protein>
    <submittedName>
        <fullName evidence="1">Uncharacterized protein</fullName>
    </submittedName>
</protein>
<evidence type="ECO:0000313" key="2">
    <source>
        <dbReference type="Proteomes" id="UP000054477"/>
    </source>
</evidence>
<proteinExistence type="predicted"/>
<dbReference type="EMBL" id="KN838792">
    <property type="protein sequence ID" value="KIJ94453.1"/>
    <property type="molecule type" value="Genomic_DNA"/>
</dbReference>
<sequence length="339" mass="37486">MRLFLDLLDQTPDIAFYVQDLDLYIYLEDSDRPQTIHALNLLSNLTAFSLRHDVSVLGDFNSLNWDDLCPSFISSIHRIISSPKLTQLEFASFTNFPLSTFSWCGGGIKELSLLNVELSTSGSTLPVMSPICLRAFSCDEAGMILVGQTLLIKSEYPILDLTRVHRFIASLHEAGGNICMREILSSSEALADVHLHGTTSHTYRGIGQSIASRSLNTLQSFQLTIYTNSLNHNIIPEICTELKVLAAAPNLQYVAIYLSLDLLYRFPAGVLLALDRLLTGSGFCRLNSVGFHVNGGTSPEFADAHEFKEAMEKVIREELISLPQSGVRTLDISVTLQTL</sequence>
<gene>
    <name evidence="1" type="ORF">K443DRAFT_125212</name>
</gene>
<keyword evidence="2" id="KW-1185">Reference proteome</keyword>
<dbReference type="OrthoDB" id="3086086at2759"/>
<dbReference type="Proteomes" id="UP000054477">
    <property type="component" value="Unassembled WGS sequence"/>
</dbReference>
<dbReference type="AlphaFoldDB" id="A0A0C9WZR0"/>
<reference evidence="2" key="2">
    <citation type="submission" date="2015-01" db="EMBL/GenBank/DDBJ databases">
        <title>Evolutionary Origins and Diversification of the Mycorrhizal Mutualists.</title>
        <authorList>
            <consortium name="DOE Joint Genome Institute"/>
            <consortium name="Mycorrhizal Genomics Consortium"/>
            <person name="Kohler A."/>
            <person name="Kuo A."/>
            <person name="Nagy L.G."/>
            <person name="Floudas D."/>
            <person name="Copeland A."/>
            <person name="Barry K.W."/>
            <person name="Cichocki N."/>
            <person name="Veneault-Fourrey C."/>
            <person name="LaButti K."/>
            <person name="Lindquist E.A."/>
            <person name="Lipzen A."/>
            <person name="Lundell T."/>
            <person name="Morin E."/>
            <person name="Murat C."/>
            <person name="Riley R."/>
            <person name="Ohm R."/>
            <person name="Sun H."/>
            <person name="Tunlid A."/>
            <person name="Henrissat B."/>
            <person name="Grigoriev I.V."/>
            <person name="Hibbett D.S."/>
            <person name="Martin F."/>
        </authorList>
    </citation>
    <scope>NUCLEOTIDE SEQUENCE [LARGE SCALE GENOMIC DNA]</scope>
    <source>
        <strain evidence="2">LaAM-08-1</strain>
    </source>
</reference>
<accession>A0A0C9WZR0</accession>
<evidence type="ECO:0000313" key="1">
    <source>
        <dbReference type="EMBL" id="KIJ94453.1"/>
    </source>
</evidence>
<dbReference type="HOGENOM" id="CLU_035624_0_0_1"/>
<organism evidence="1 2">
    <name type="scientific">Laccaria amethystina LaAM-08-1</name>
    <dbReference type="NCBI Taxonomy" id="1095629"/>
    <lineage>
        <taxon>Eukaryota</taxon>
        <taxon>Fungi</taxon>
        <taxon>Dikarya</taxon>
        <taxon>Basidiomycota</taxon>
        <taxon>Agaricomycotina</taxon>
        <taxon>Agaricomycetes</taxon>
        <taxon>Agaricomycetidae</taxon>
        <taxon>Agaricales</taxon>
        <taxon>Agaricineae</taxon>
        <taxon>Hydnangiaceae</taxon>
        <taxon>Laccaria</taxon>
    </lineage>
</organism>
<name>A0A0C9WZR0_9AGAR</name>
<reference evidence="1 2" key="1">
    <citation type="submission" date="2014-04" db="EMBL/GenBank/DDBJ databases">
        <authorList>
            <consortium name="DOE Joint Genome Institute"/>
            <person name="Kuo A."/>
            <person name="Kohler A."/>
            <person name="Nagy L.G."/>
            <person name="Floudas D."/>
            <person name="Copeland A."/>
            <person name="Barry K.W."/>
            <person name="Cichocki N."/>
            <person name="Veneault-Fourrey C."/>
            <person name="LaButti K."/>
            <person name="Lindquist E.A."/>
            <person name="Lipzen A."/>
            <person name="Lundell T."/>
            <person name="Morin E."/>
            <person name="Murat C."/>
            <person name="Sun H."/>
            <person name="Tunlid A."/>
            <person name="Henrissat B."/>
            <person name="Grigoriev I.V."/>
            <person name="Hibbett D.S."/>
            <person name="Martin F."/>
            <person name="Nordberg H.P."/>
            <person name="Cantor M.N."/>
            <person name="Hua S.X."/>
        </authorList>
    </citation>
    <scope>NUCLEOTIDE SEQUENCE [LARGE SCALE GENOMIC DNA]</scope>
    <source>
        <strain evidence="1 2">LaAM-08-1</strain>
    </source>
</reference>